<comment type="caution">
    <text evidence="2">The sequence shown here is derived from an EMBL/GenBank/DDBJ whole genome shotgun (WGS) entry which is preliminary data.</text>
</comment>
<dbReference type="PANTHER" id="PTHR39639">
    <property type="entry name" value="CHROMOSOME 16, WHOLE GENOME SHOTGUN SEQUENCE"/>
    <property type="match status" value="1"/>
</dbReference>
<keyword evidence="3" id="KW-1185">Reference proteome</keyword>
<dbReference type="RefSeq" id="WP_327617866.1">
    <property type="nucleotide sequence ID" value="NZ_JAYWTM010000006.1"/>
</dbReference>
<dbReference type="EMBL" id="JAYWTM010000006">
    <property type="protein sequence ID" value="MEC5342874.1"/>
    <property type="molecule type" value="Genomic_DNA"/>
</dbReference>
<dbReference type="Proteomes" id="UP001309705">
    <property type="component" value="Unassembled WGS sequence"/>
</dbReference>
<feature type="domain" description="GmrSD restriction endonucleases N-terminal" evidence="1">
    <location>
        <begin position="51"/>
        <end position="204"/>
    </location>
</feature>
<protein>
    <submittedName>
        <fullName evidence="2">DUF262 domain-containing protein</fullName>
    </submittedName>
</protein>
<name>A0ABU6JRD9_9GAMM</name>
<accession>A0ABU6JRD9</accession>
<reference evidence="2 3" key="1">
    <citation type="journal article" date="2017" name="Int. J. Syst. Evol. Microbiol.">
        <title>Brenneria populi subsp. brevivirga subsp. nov. isolated from symptomatic bark of Populus x euramericana canker, and description of Brenneria populi subsp. populi subsp. nov.</title>
        <authorList>
            <person name="Zheng M.H."/>
            <person name="Piao C.G."/>
            <person name="Xue H."/>
            <person name="Guo M.W."/>
            <person name="Li Y."/>
        </authorList>
    </citation>
    <scope>NUCLEOTIDE SEQUENCE [LARGE SCALE GENOMIC DNA]</scope>
    <source>
        <strain evidence="2 3">D9-5</strain>
    </source>
</reference>
<evidence type="ECO:0000313" key="3">
    <source>
        <dbReference type="Proteomes" id="UP001309705"/>
    </source>
</evidence>
<evidence type="ECO:0000313" key="2">
    <source>
        <dbReference type="EMBL" id="MEC5342874.1"/>
    </source>
</evidence>
<sequence length="387" mass="45018">MMEETAEIRDDVVGEHQSVVDDIEQGQEPYEHIKERKVVIQPYDYAVRTLMDMIIEEDLVLEPDYQRKYQWDDLKASRFIESISLNIPVPVIYLAEENDGTFSVIDGQQRLTSLFRFLKAEELNEIFPDAELSPLILQGLKILPEINGKSYKEIDRQQKSTISKRPIRCIVVLNDSDEALKFEVFERLNTGSAELTDQEVRNCVYRGSYNKLIKKLSEYQKFKDLITLPESDEKSMKGVELVLRFLAYKELTNESDYSDNYSEYLNLHMEDNREISSTRLDYIEENFKGTVDLIYETLGVGIAFRKPKVRENPEPNGFYRNLINGAIYESQMVAFSRAFEHGITEGLREKTFSTFMKDDYWNSLFQGTSNKSKAIRRSTVLTKELLG</sequence>
<organism evidence="2 3">
    <name type="scientific">Brenneria populi</name>
    <dbReference type="NCBI Taxonomy" id="1505588"/>
    <lineage>
        <taxon>Bacteria</taxon>
        <taxon>Pseudomonadati</taxon>
        <taxon>Pseudomonadota</taxon>
        <taxon>Gammaproteobacteria</taxon>
        <taxon>Enterobacterales</taxon>
        <taxon>Pectobacteriaceae</taxon>
        <taxon>Brenneria</taxon>
    </lineage>
</organism>
<proteinExistence type="predicted"/>
<gene>
    <name evidence="2" type="ORF">VSX58_09720</name>
</gene>
<dbReference type="InterPro" id="IPR004919">
    <property type="entry name" value="GmrSD_N"/>
</dbReference>
<evidence type="ECO:0000259" key="1">
    <source>
        <dbReference type="Pfam" id="PF03235"/>
    </source>
</evidence>
<dbReference type="PANTHER" id="PTHR39639:SF1">
    <property type="entry name" value="DUF262 DOMAIN-CONTAINING PROTEIN"/>
    <property type="match status" value="1"/>
</dbReference>
<dbReference type="Pfam" id="PF03235">
    <property type="entry name" value="GmrSD_N"/>
    <property type="match status" value="1"/>
</dbReference>